<dbReference type="SUPFAM" id="SSF53597">
    <property type="entry name" value="Dihydrofolate reductase-like"/>
    <property type="match status" value="1"/>
</dbReference>
<dbReference type="Pfam" id="PF01872">
    <property type="entry name" value="RibD_C"/>
    <property type="match status" value="1"/>
</dbReference>
<dbReference type="GO" id="GO:0009231">
    <property type="term" value="P:riboflavin biosynthetic process"/>
    <property type="evidence" value="ECO:0007669"/>
    <property type="project" value="InterPro"/>
</dbReference>
<dbReference type="PANTHER" id="PTHR38011:SF11">
    <property type="entry name" value="2,5-DIAMINO-6-RIBOSYLAMINO-4(3H)-PYRIMIDINONE 5'-PHOSPHATE REDUCTASE"/>
    <property type="match status" value="1"/>
</dbReference>
<evidence type="ECO:0000259" key="1">
    <source>
        <dbReference type="Pfam" id="PF01872"/>
    </source>
</evidence>
<keyword evidence="3" id="KW-1185">Reference proteome</keyword>
<dbReference type="Gene3D" id="3.40.430.10">
    <property type="entry name" value="Dihydrofolate Reductase, subunit A"/>
    <property type="match status" value="1"/>
</dbReference>
<dbReference type="InterPro" id="IPR024072">
    <property type="entry name" value="DHFR-like_dom_sf"/>
</dbReference>
<dbReference type="EMBL" id="FOBB01000001">
    <property type="protein sequence ID" value="SEK42242.1"/>
    <property type="molecule type" value="Genomic_DNA"/>
</dbReference>
<dbReference type="InterPro" id="IPR002734">
    <property type="entry name" value="RibDG_C"/>
</dbReference>
<dbReference type="Proteomes" id="UP000198984">
    <property type="component" value="Unassembled WGS sequence"/>
</dbReference>
<dbReference type="PANTHER" id="PTHR38011">
    <property type="entry name" value="DIHYDROFOLATE REDUCTASE FAMILY PROTEIN (AFU_ORTHOLOGUE AFUA_8G06820)"/>
    <property type="match status" value="1"/>
</dbReference>
<name>A0A1H7GYV1_9BACT</name>
<evidence type="ECO:0000313" key="3">
    <source>
        <dbReference type="Proteomes" id="UP000198984"/>
    </source>
</evidence>
<reference evidence="2 3" key="1">
    <citation type="submission" date="2016-10" db="EMBL/GenBank/DDBJ databases">
        <authorList>
            <person name="de Groot N.N."/>
        </authorList>
    </citation>
    <scope>NUCLEOTIDE SEQUENCE [LARGE SCALE GENOMIC DNA]</scope>
    <source>
        <strain evidence="2 3">DSM 21039</strain>
    </source>
</reference>
<dbReference type="STRING" id="573321.SAMN04488505_101169"/>
<gene>
    <name evidence="2" type="ORF">SAMN04488505_101169</name>
</gene>
<accession>A0A1H7GYV1</accession>
<sequence length="187" mass="20438">MRKLTVFNFMTLNGYYKGPGGDISWHKQATGAEETEYAKEGAQSGSALLFGRVTYEMMAGYWPTPAALQQNPGVAEGMNHSEKIVFSRTLKSADWNNTTLVKDDLVTAVKQLKQQPGGPMTILGSGSIVTQLADQGLIDEYQFMLDPLALGSGTPIFNGLQQQLNLQLKDSRVFKSGIVLLCYQPAK</sequence>
<dbReference type="AlphaFoldDB" id="A0A1H7GYV1"/>
<feature type="domain" description="Bacterial bifunctional deaminase-reductase C-terminal" evidence="1">
    <location>
        <begin position="2"/>
        <end position="180"/>
    </location>
</feature>
<dbReference type="GO" id="GO:0008703">
    <property type="term" value="F:5-amino-6-(5-phosphoribosylamino)uracil reductase activity"/>
    <property type="evidence" value="ECO:0007669"/>
    <property type="project" value="InterPro"/>
</dbReference>
<organism evidence="2 3">
    <name type="scientific">Chitinophaga rupis</name>
    <dbReference type="NCBI Taxonomy" id="573321"/>
    <lineage>
        <taxon>Bacteria</taxon>
        <taxon>Pseudomonadati</taxon>
        <taxon>Bacteroidota</taxon>
        <taxon>Chitinophagia</taxon>
        <taxon>Chitinophagales</taxon>
        <taxon>Chitinophagaceae</taxon>
        <taxon>Chitinophaga</taxon>
    </lineage>
</organism>
<proteinExistence type="predicted"/>
<protein>
    <submittedName>
        <fullName evidence="2">Dihydrofolate reductase</fullName>
    </submittedName>
</protein>
<dbReference type="RefSeq" id="WP_089906267.1">
    <property type="nucleotide sequence ID" value="NZ_FOBB01000001.1"/>
</dbReference>
<dbReference type="OrthoDB" id="195113at2"/>
<evidence type="ECO:0000313" key="2">
    <source>
        <dbReference type="EMBL" id="SEK42242.1"/>
    </source>
</evidence>
<dbReference type="InterPro" id="IPR050765">
    <property type="entry name" value="Riboflavin_Biosynth_HTPR"/>
</dbReference>